<protein>
    <recommendedName>
        <fullName evidence="5">Transmembrane protein 218</fullName>
    </recommendedName>
</protein>
<evidence type="ECO:0000256" key="8">
    <source>
        <dbReference type="ARBA" id="ARBA00023136"/>
    </source>
</evidence>
<dbReference type="GO" id="GO:0005929">
    <property type="term" value="C:cilium"/>
    <property type="evidence" value="ECO:0007669"/>
    <property type="project" value="UniProtKB-SubCell"/>
</dbReference>
<dbReference type="InterPro" id="IPR057973">
    <property type="entry name" value="TMEM218_N"/>
</dbReference>
<evidence type="ECO:0000259" key="11">
    <source>
        <dbReference type="Pfam" id="PF25810"/>
    </source>
</evidence>
<keyword evidence="13" id="KW-1185">Reference proteome</keyword>
<feature type="transmembrane region" description="Helical" evidence="10">
    <location>
        <begin position="77"/>
        <end position="100"/>
    </location>
</feature>
<dbReference type="PANTHER" id="PTHR31622:SF1">
    <property type="entry name" value="TRANSMEMBRANE PROTEIN 218"/>
    <property type="match status" value="1"/>
</dbReference>
<evidence type="ECO:0000256" key="10">
    <source>
        <dbReference type="SAM" id="Phobius"/>
    </source>
</evidence>
<organism evidence="12 13">
    <name type="scientific">Oedothorax gibbosus</name>
    <dbReference type="NCBI Taxonomy" id="931172"/>
    <lineage>
        <taxon>Eukaryota</taxon>
        <taxon>Metazoa</taxon>
        <taxon>Ecdysozoa</taxon>
        <taxon>Arthropoda</taxon>
        <taxon>Chelicerata</taxon>
        <taxon>Arachnida</taxon>
        <taxon>Araneae</taxon>
        <taxon>Araneomorphae</taxon>
        <taxon>Entelegynae</taxon>
        <taxon>Araneoidea</taxon>
        <taxon>Linyphiidae</taxon>
        <taxon>Erigoninae</taxon>
        <taxon>Oedothorax</taxon>
    </lineage>
</organism>
<evidence type="ECO:0000256" key="5">
    <source>
        <dbReference type="ARBA" id="ARBA00015054"/>
    </source>
</evidence>
<evidence type="ECO:0000256" key="7">
    <source>
        <dbReference type="ARBA" id="ARBA00022989"/>
    </source>
</evidence>
<evidence type="ECO:0000313" key="12">
    <source>
        <dbReference type="EMBL" id="KAG8183522.1"/>
    </source>
</evidence>
<feature type="transmembrane region" description="Helical" evidence="10">
    <location>
        <begin position="6"/>
        <end position="29"/>
    </location>
</feature>
<keyword evidence="9" id="KW-0966">Cell projection</keyword>
<dbReference type="EMBL" id="JAFNEN010000414">
    <property type="protein sequence ID" value="KAG8183522.1"/>
    <property type="molecule type" value="Genomic_DNA"/>
</dbReference>
<gene>
    <name evidence="12" type="ORF">JTE90_003872</name>
</gene>
<sequence>MSYRILGVGAGVFIVIAIWITALTLSVVFSKAKRPVSFLGSGSIALALLVTIILLCIPRGSPVEDPVVELLPSDYLFIWRLTLLVFLFVAFVAGIIFVITEHWSVSMPAKPLRKVARKTVICENK</sequence>
<evidence type="ECO:0000256" key="1">
    <source>
        <dbReference type="ARBA" id="ARBA00003173"/>
    </source>
</evidence>
<dbReference type="Proteomes" id="UP000827092">
    <property type="component" value="Unassembled WGS sequence"/>
</dbReference>
<comment type="subcellular location">
    <subcellularLocation>
        <location evidence="2">Cell projection</location>
        <location evidence="2">Cilium</location>
    </subcellularLocation>
    <subcellularLocation>
        <location evidence="3">Membrane</location>
        <topology evidence="3">Multi-pass membrane protein</topology>
    </subcellularLocation>
</comment>
<feature type="domain" description="Transmembrane protein 218 N-terminal" evidence="11">
    <location>
        <begin position="1"/>
        <end position="59"/>
    </location>
</feature>
<proteinExistence type="inferred from homology"/>
<evidence type="ECO:0000313" key="13">
    <source>
        <dbReference type="Proteomes" id="UP000827092"/>
    </source>
</evidence>
<feature type="transmembrane region" description="Helical" evidence="10">
    <location>
        <begin position="36"/>
        <end position="57"/>
    </location>
</feature>
<comment type="caution">
    <text evidence="12">The sequence shown here is derived from an EMBL/GenBank/DDBJ whole genome shotgun (WGS) entry which is preliminary data.</text>
</comment>
<keyword evidence="6 10" id="KW-0812">Transmembrane</keyword>
<comment type="similarity">
    <text evidence="4">Belongs to the TMEM218 family.</text>
</comment>
<evidence type="ECO:0000256" key="9">
    <source>
        <dbReference type="ARBA" id="ARBA00023273"/>
    </source>
</evidence>
<evidence type="ECO:0000256" key="2">
    <source>
        <dbReference type="ARBA" id="ARBA00004138"/>
    </source>
</evidence>
<keyword evidence="8 10" id="KW-0472">Membrane</keyword>
<dbReference type="InterPro" id="IPR026771">
    <property type="entry name" value="Tmem218"/>
</dbReference>
<dbReference type="PANTHER" id="PTHR31622">
    <property type="entry name" value="TRANSMEMBRANE PROTEIN 218"/>
    <property type="match status" value="1"/>
</dbReference>
<name>A0AAV6UGT8_9ARAC</name>
<dbReference type="GO" id="GO:0016020">
    <property type="term" value="C:membrane"/>
    <property type="evidence" value="ECO:0007669"/>
    <property type="project" value="UniProtKB-SubCell"/>
</dbReference>
<evidence type="ECO:0000256" key="6">
    <source>
        <dbReference type="ARBA" id="ARBA00022692"/>
    </source>
</evidence>
<evidence type="ECO:0000256" key="4">
    <source>
        <dbReference type="ARBA" id="ARBA00010775"/>
    </source>
</evidence>
<comment type="function">
    <text evidence="1">May be involved in ciliary biogenesis or function.</text>
</comment>
<dbReference type="Pfam" id="PF25810">
    <property type="entry name" value="TMEM218_N"/>
    <property type="match status" value="1"/>
</dbReference>
<reference evidence="12 13" key="1">
    <citation type="journal article" date="2022" name="Nat. Ecol. Evol.">
        <title>A masculinizing supergene underlies an exaggerated male reproductive morph in a spider.</title>
        <authorList>
            <person name="Hendrickx F."/>
            <person name="De Corte Z."/>
            <person name="Sonet G."/>
            <person name="Van Belleghem S.M."/>
            <person name="Kostlbacher S."/>
            <person name="Vangestel C."/>
        </authorList>
    </citation>
    <scope>NUCLEOTIDE SEQUENCE [LARGE SCALE GENOMIC DNA]</scope>
    <source>
        <strain evidence="12">W744_W776</strain>
    </source>
</reference>
<dbReference type="AlphaFoldDB" id="A0AAV6UGT8"/>
<accession>A0AAV6UGT8</accession>
<evidence type="ECO:0000256" key="3">
    <source>
        <dbReference type="ARBA" id="ARBA00004141"/>
    </source>
</evidence>
<keyword evidence="7 10" id="KW-1133">Transmembrane helix</keyword>